<accession>A0ABZ2P7N1</accession>
<evidence type="ECO:0000256" key="1">
    <source>
        <dbReference type="SAM" id="Coils"/>
    </source>
</evidence>
<protein>
    <recommendedName>
        <fullName evidence="4">DUF5655 domain-containing protein</fullName>
    </recommendedName>
</protein>
<keyword evidence="3" id="KW-1185">Reference proteome</keyword>
<reference evidence="2" key="1">
    <citation type="journal article" date="2021" name="Int. J. Syst. Evol. Microbiol.">
        <title>Bradyrhizobium septentrionale sp. nov. (sv. septentrionale) and Bradyrhizobium quebecense sp. nov. (sv. septentrionale) associated with legumes native to Canada possess rearranged symbiosis genes and numerous insertion sequences.</title>
        <authorList>
            <person name="Bromfield E.S.P."/>
            <person name="Cloutier S."/>
        </authorList>
    </citation>
    <scope>NUCLEOTIDE SEQUENCE</scope>
    <source>
        <strain evidence="2">5S5</strain>
    </source>
</reference>
<feature type="coiled-coil region" evidence="1">
    <location>
        <begin position="3"/>
        <end position="43"/>
    </location>
</feature>
<reference evidence="2" key="2">
    <citation type="submission" date="2024-03" db="EMBL/GenBank/DDBJ databases">
        <authorList>
            <person name="Bromfield E.S.P."/>
            <person name="Cloutier S."/>
        </authorList>
    </citation>
    <scope>NUCLEOTIDE SEQUENCE</scope>
    <source>
        <strain evidence="2">5S5</strain>
    </source>
</reference>
<gene>
    <name evidence="2" type="ORF">WDK88_17580</name>
</gene>
<name>A0ABZ2P7N1_9BRAD</name>
<keyword evidence="1" id="KW-0175">Coiled coil</keyword>
<dbReference type="Proteomes" id="UP001432046">
    <property type="component" value="Chromosome"/>
</dbReference>
<organism evidence="2 3">
    <name type="scientific">Bradyrhizobium septentrionale</name>
    <dbReference type="NCBI Taxonomy" id="1404411"/>
    <lineage>
        <taxon>Bacteria</taxon>
        <taxon>Pseudomonadati</taxon>
        <taxon>Pseudomonadota</taxon>
        <taxon>Alphaproteobacteria</taxon>
        <taxon>Hyphomicrobiales</taxon>
        <taxon>Nitrobacteraceae</taxon>
        <taxon>Bradyrhizobium</taxon>
    </lineage>
</organism>
<proteinExistence type="predicted"/>
<sequence>MSNEELLKQILAQQDEVDAQKELELIKRQADQKLAEEQEQEARSVWPNVEAMIVRISKKLNDAMKGGRKLYAKTEKATFGYVGTRCLYTSDPQKTANASRCIFKATVNGVLKVHYEDQRNLESHAKQFELRSVDDDQIENAILLFVKDYLH</sequence>
<dbReference type="EMBL" id="CP147711">
    <property type="protein sequence ID" value="WXC83251.1"/>
    <property type="molecule type" value="Genomic_DNA"/>
</dbReference>
<dbReference type="RefSeq" id="WP_166293654.1">
    <property type="nucleotide sequence ID" value="NZ_CP147708.1"/>
</dbReference>
<evidence type="ECO:0000313" key="3">
    <source>
        <dbReference type="Proteomes" id="UP001432046"/>
    </source>
</evidence>
<evidence type="ECO:0000313" key="2">
    <source>
        <dbReference type="EMBL" id="WXC83251.1"/>
    </source>
</evidence>
<evidence type="ECO:0008006" key="4">
    <source>
        <dbReference type="Google" id="ProtNLM"/>
    </source>
</evidence>